<evidence type="ECO:0000259" key="3">
    <source>
        <dbReference type="Pfam" id="PF07627"/>
    </source>
</evidence>
<dbReference type="Pfam" id="PF07631">
    <property type="entry name" value="PSD4"/>
    <property type="match status" value="1"/>
</dbReference>
<dbReference type="InterPro" id="IPR013036">
    <property type="entry name" value="DUF1587"/>
</dbReference>
<feature type="domain" description="DUF1595" evidence="5">
    <location>
        <begin position="397"/>
        <end position="457"/>
    </location>
</feature>
<organism evidence="6">
    <name type="scientific">marine metagenome</name>
    <dbReference type="NCBI Taxonomy" id="408172"/>
    <lineage>
        <taxon>unclassified sequences</taxon>
        <taxon>metagenomes</taxon>
        <taxon>ecological metagenomes</taxon>
    </lineage>
</organism>
<evidence type="ECO:0008006" key="7">
    <source>
        <dbReference type="Google" id="ProtNLM"/>
    </source>
</evidence>
<dbReference type="EMBL" id="UINC01002639">
    <property type="protein sequence ID" value="SUZ98796.1"/>
    <property type="molecule type" value="Genomic_DNA"/>
</dbReference>
<feature type="domain" description="DUF1588" evidence="3">
    <location>
        <begin position="616"/>
        <end position="716"/>
    </location>
</feature>
<evidence type="ECO:0000256" key="1">
    <source>
        <dbReference type="SAM" id="MobiDB-lite"/>
    </source>
</evidence>
<dbReference type="InterPro" id="IPR013043">
    <property type="entry name" value="DUF1595"/>
</dbReference>
<dbReference type="Pfam" id="PF07626">
    <property type="entry name" value="PSD3"/>
    <property type="match status" value="1"/>
</dbReference>
<feature type="domain" description="DUF1592" evidence="4">
    <location>
        <begin position="472"/>
        <end position="598"/>
    </location>
</feature>
<dbReference type="Pfam" id="PF07627">
    <property type="entry name" value="PSCyt3"/>
    <property type="match status" value="1"/>
</dbReference>
<dbReference type="InterPro" id="IPR013042">
    <property type="entry name" value="DUF1592"/>
</dbReference>
<evidence type="ECO:0000259" key="5">
    <source>
        <dbReference type="Pfam" id="PF07637"/>
    </source>
</evidence>
<gene>
    <name evidence="6" type="ORF">METZ01_LOCUS51650</name>
</gene>
<accession>A0A381S3X5</accession>
<feature type="region of interest" description="Disordered" evidence="1">
    <location>
        <begin position="651"/>
        <end position="671"/>
    </location>
</feature>
<reference evidence="6" key="1">
    <citation type="submission" date="2018-05" db="EMBL/GenBank/DDBJ databases">
        <authorList>
            <person name="Lanie J.A."/>
            <person name="Ng W.-L."/>
            <person name="Kazmierczak K.M."/>
            <person name="Andrzejewski T.M."/>
            <person name="Davidsen T.M."/>
            <person name="Wayne K.J."/>
            <person name="Tettelin H."/>
            <person name="Glass J.I."/>
            <person name="Rusch D."/>
            <person name="Podicherti R."/>
            <person name="Tsui H.-C.T."/>
            <person name="Winkler M.E."/>
        </authorList>
    </citation>
    <scope>NUCLEOTIDE SEQUENCE</scope>
</reference>
<feature type="domain" description="DUF1587" evidence="2">
    <location>
        <begin position="143"/>
        <end position="206"/>
    </location>
</feature>
<evidence type="ECO:0000259" key="2">
    <source>
        <dbReference type="Pfam" id="PF07626"/>
    </source>
</evidence>
<dbReference type="Pfam" id="PF07637">
    <property type="entry name" value="PSD5"/>
    <property type="match status" value="1"/>
</dbReference>
<feature type="non-terminal residue" evidence="6">
    <location>
        <position position="719"/>
    </location>
</feature>
<dbReference type="InterPro" id="IPR013039">
    <property type="entry name" value="DUF1588"/>
</dbReference>
<sequence>MKTLAGVSAVLGFTLVLIGGEAYEPHLPLESSPEFVHLSLGSYTGSTETDIDHTEVVGQYCVRCHNDRRMTGNMSLEQFDASAPERNAELSEKMIRKLRAEMMPPPGARRPAGDTLLSLVLALESSMDAAAVANPNPGGRSFQRLNQAEYGRSILELLDLEIDAGDYLPLDTKSANFDNIADAQMLSPMLLGTYFRAAAEISRLAVGDPNVLPSSKTYTNGGYVSQWDQVEGAPFGTRGGISAMHTFPADGDYVFKMAFEHTTTGGFFGGTSRDEQIEISIDGERIALYWVDRFMNVSDPNGANMQSEPIFVRAGPHRVSAAFLRQAEGPREDVVSPHEWSLSDRQIGVSGYGVTALAHLKDLAITGPHEPTGVSETPSRRRVFSCRPLTPEEAPTCAEEIISRLGPQAFRRPLTQADLEGLMSFYELGFSDGGFELGVRTAIEAMLASPDFVFRLEEAPNGVQAGESYTVSNIDLASRLSFFLWGAPPDVELLAAAEKGELSEESGLTAQVRRMLKDSRAEALGTRFASQWLRLEDLDKVHPDRLFFPDFYQQLADAMLRETELFFNGLVREDRSALELYSADYTYLNEALAKHYGIPGITGTHFRKVQYPDDTRRGILGHGSILTLTSHANRTSPVLRGKWVLEVLLGSPPPPPPPGIPDLEETEDSEDGRLLTTRERMELHRSSPSCNSCHRFMDPIGLALDNYDVTGRWRIRENG</sequence>
<proteinExistence type="predicted"/>
<dbReference type="AlphaFoldDB" id="A0A381S3X5"/>
<feature type="compositionally biased region" description="Pro residues" evidence="1">
    <location>
        <begin position="651"/>
        <end position="660"/>
    </location>
</feature>
<evidence type="ECO:0000259" key="4">
    <source>
        <dbReference type="Pfam" id="PF07631"/>
    </source>
</evidence>
<name>A0A381S3X5_9ZZZZ</name>
<evidence type="ECO:0000313" key="6">
    <source>
        <dbReference type="EMBL" id="SUZ98796.1"/>
    </source>
</evidence>
<protein>
    <recommendedName>
        <fullName evidence="7">DUF1592 domain-containing protein</fullName>
    </recommendedName>
</protein>